<reference evidence="1" key="1">
    <citation type="submission" date="2019-03" db="EMBL/GenBank/DDBJ databases">
        <title>Single cell metagenomics reveals metabolic interactions within the superorganism composed of flagellate Streblomastix strix and complex community of Bacteroidetes bacteria on its surface.</title>
        <authorList>
            <person name="Treitli S.C."/>
            <person name="Kolisko M."/>
            <person name="Husnik F."/>
            <person name="Keeling P."/>
            <person name="Hampl V."/>
        </authorList>
    </citation>
    <scope>NUCLEOTIDE SEQUENCE</scope>
    <source>
        <strain evidence="1">STM</strain>
    </source>
</reference>
<dbReference type="EMBL" id="SNRY01008750">
    <property type="protein sequence ID" value="KAA6308030.1"/>
    <property type="molecule type" value="Genomic_DNA"/>
</dbReference>
<gene>
    <name evidence="1" type="ORF">EZS27_040296</name>
</gene>
<organism evidence="1">
    <name type="scientific">termite gut metagenome</name>
    <dbReference type="NCBI Taxonomy" id="433724"/>
    <lineage>
        <taxon>unclassified sequences</taxon>
        <taxon>metagenomes</taxon>
        <taxon>organismal metagenomes</taxon>
    </lineage>
</organism>
<comment type="caution">
    <text evidence="1">The sequence shown here is derived from an EMBL/GenBank/DDBJ whole genome shotgun (WGS) entry which is preliminary data.</text>
</comment>
<protein>
    <submittedName>
        <fullName evidence="1">Uncharacterized protein</fullName>
    </submittedName>
</protein>
<accession>A0A5J4PGM7</accession>
<dbReference type="PROSITE" id="PS51257">
    <property type="entry name" value="PROKAR_LIPOPROTEIN"/>
    <property type="match status" value="1"/>
</dbReference>
<sequence length="125" mass="14289">MKKLKILLAIALIAMIFTSCGKETDDSTITGTTWKAKLDDASFELRFVNDTICTILSSRQGLISANLETYFYERGYGIDIFMYKKMDNRNLTECVGNFISNNSLRLEKVVEGVATYQYPVFEKRK</sequence>
<dbReference type="AlphaFoldDB" id="A0A5J4PGM7"/>
<name>A0A5J4PGM7_9ZZZZ</name>
<proteinExistence type="predicted"/>
<evidence type="ECO:0000313" key="1">
    <source>
        <dbReference type="EMBL" id="KAA6308030.1"/>
    </source>
</evidence>